<organism evidence="2 3">
    <name type="scientific">Glossina pallidipes</name>
    <name type="common">Tsetse fly</name>
    <dbReference type="NCBI Taxonomy" id="7398"/>
    <lineage>
        <taxon>Eukaryota</taxon>
        <taxon>Metazoa</taxon>
        <taxon>Ecdysozoa</taxon>
        <taxon>Arthropoda</taxon>
        <taxon>Hexapoda</taxon>
        <taxon>Insecta</taxon>
        <taxon>Pterygota</taxon>
        <taxon>Neoptera</taxon>
        <taxon>Endopterygota</taxon>
        <taxon>Diptera</taxon>
        <taxon>Brachycera</taxon>
        <taxon>Muscomorpha</taxon>
        <taxon>Hippoboscoidea</taxon>
        <taxon>Glossinidae</taxon>
        <taxon>Glossina</taxon>
    </lineage>
</organism>
<name>A0A1B0A7X2_GLOPL</name>
<protein>
    <submittedName>
        <fullName evidence="2">Uncharacterized protein</fullName>
    </submittedName>
</protein>
<dbReference type="Proteomes" id="UP000092445">
    <property type="component" value="Unassembled WGS sequence"/>
</dbReference>
<keyword evidence="3" id="KW-1185">Reference proteome</keyword>
<keyword evidence="1" id="KW-1133">Transmembrane helix</keyword>
<dbReference type="STRING" id="7398.A0A1B0A7X2"/>
<evidence type="ECO:0000313" key="2">
    <source>
        <dbReference type="EnsemblMetazoa" id="GPAI036995-PA"/>
    </source>
</evidence>
<evidence type="ECO:0000313" key="3">
    <source>
        <dbReference type="Proteomes" id="UP000092445"/>
    </source>
</evidence>
<evidence type="ECO:0000256" key="1">
    <source>
        <dbReference type="SAM" id="Phobius"/>
    </source>
</evidence>
<feature type="transmembrane region" description="Helical" evidence="1">
    <location>
        <begin position="60"/>
        <end position="82"/>
    </location>
</feature>
<sequence>MESYKKWSFDNIFPCDISKMAEISRYPWREYARYAPQCHFVKCGRKEKDLLVSLSRSFKFLILFHFNISVGRISCYICFLVVKNKLHQNIDNLREQFDRQTKNEINSLRAPSQLLSSIKSDDFHALLCDLTVLN</sequence>
<proteinExistence type="predicted"/>
<dbReference type="VEuPathDB" id="VectorBase:GPAI036995"/>
<accession>A0A1B0A7X2</accession>
<dbReference type="AlphaFoldDB" id="A0A1B0A7X2"/>
<dbReference type="EnsemblMetazoa" id="GPAI036995-RA">
    <property type="protein sequence ID" value="GPAI036995-PA"/>
    <property type="gene ID" value="GPAI036995"/>
</dbReference>
<keyword evidence="1" id="KW-0472">Membrane</keyword>
<keyword evidence="1" id="KW-0812">Transmembrane</keyword>
<reference evidence="3" key="1">
    <citation type="submission" date="2014-03" db="EMBL/GenBank/DDBJ databases">
        <authorList>
            <person name="Aksoy S."/>
            <person name="Warren W."/>
            <person name="Wilson R.K."/>
        </authorList>
    </citation>
    <scope>NUCLEOTIDE SEQUENCE [LARGE SCALE GENOMIC DNA]</scope>
    <source>
        <strain evidence="3">IAEA</strain>
    </source>
</reference>
<reference evidence="2" key="2">
    <citation type="submission" date="2020-05" db="UniProtKB">
        <authorList>
            <consortium name="EnsemblMetazoa"/>
        </authorList>
    </citation>
    <scope>IDENTIFICATION</scope>
    <source>
        <strain evidence="2">IAEA</strain>
    </source>
</reference>